<dbReference type="InterPro" id="IPR001638">
    <property type="entry name" value="Solute-binding_3/MltF_N"/>
</dbReference>
<dbReference type="Pfam" id="PF00005">
    <property type="entry name" value="ABC_tran"/>
    <property type="match status" value="1"/>
</dbReference>
<dbReference type="InterPro" id="IPR050086">
    <property type="entry name" value="MetN_ABC_transporter-like"/>
</dbReference>
<reference evidence="7" key="1">
    <citation type="journal article" date="2019" name="Int. J. Syst. Evol. Microbiol.">
        <title>The Global Catalogue of Microorganisms (GCM) 10K type strain sequencing project: providing services to taxonomists for standard genome sequencing and annotation.</title>
        <authorList>
            <consortium name="The Broad Institute Genomics Platform"/>
            <consortium name="The Broad Institute Genome Sequencing Center for Infectious Disease"/>
            <person name="Wu L."/>
            <person name="Ma J."/>
        </authorList>
    </citation>
    <scope>NUCLEOTIDE SEQUENCE [LARGE SCALE GENOMIC DNA]</scope>
    <source>
        <strain evidence="7">CGMCC 4.7330</strain>
    </source>
</reference>
<evidence type="ECO:0000313" key="7">
    <source>
        <dbReference type="Proteomes" id="UP001595696"/>
    </source>
</evidence>
<organism evidence="6 7">
    <name type="scientific">Nocardia jiangsuensis</name>
    <dbReference type="NCBI Taxonomy" id="1691563"/>
    <lineage>
        <taxon>Bacteria</taxon>
        <taxon>Bacillati</taxon>
        <taxon>Actinomycetota</taxon>
        <taxon>Actinomycetes</taxon>
        <taxon>Mycobacteriales</taxon>
        <taxon>Nocardiaceae</taxon>
        <taxon>Nocardia</taxon>
    </lineage>
</organism>
<dbReference type="SMART" id="SM00062">
    <property type="entry name" value="PBPb"/>
    <property type="match status" value="1"/>
</dbReference>
<sequence length="432" mass="47123">MTAAVELRGVRKSFGATPVLRGIDLTVRPGEVVAVIGPSGSGKSTLLRVLNHLEPLDAGTVHVAGELIGYKLRGGELHALPDREVREQRSRIGFVFQQFNLFGHLTVLDNVTLAPRTAQHRPRAEVEAEARQLLERVGIGGFADAYPRRLSGGQQQRVAIARAPALRPPVILFDEPTSALDWVRVPKVDEIAALVPRAIRDRGTLVVTGSSGTAPPLRFYATDDKTVVGSEVDFAQLVADTLGLELEIQVADWSNNVVRVDSGEVGVFISNVTVTEERKEKYDFATYRQDNVALEVPADGGLEYRDRTSLAGKRIGVGTGTNQEQLLVKWNEQNRAEGLDPIDVAYFQQTSDYYLAPASGRLDGYIGPNPTAIHHSATTKESKIVATFSGAGEQLQHVIADGSYRKVIDRWSPRTEALTDSRINPPSLPKQK</sequence>
<comment type="subcellular location">
    <subcellularLocation>
        <location evidence="1">Cell membrane</location>
        <topology evidence="1">Peripheral membrane protein</topology>
    </subcellularLocation>
</comment>
<dbReference type="SUPFAM" id="SSF52540">
    <property type="entry name" value="P-loop containing nucleoside triphosphate hydrolases"/>
    <property type="match status" value="1"/>
</dbReference>
<keyword evidence="3" id="KW-0547">Nucleotide-binding</keyword>
<evidence type="ECO:0000259" key="5">
    <source>
        <dbReference type="PROSITE" id="PS50893"/>
    </source>
</evidence>
<dbReference type="RefSeq" id="WP_378617261.1">
    <property type="nucleotide sequence ID" value="NZ_JBHSAX010000033.1"/>
</dbReference>
<dbReference type="PROSITE" id="PS50893">
    <property type="entry name" value="ABC_TRANSPORTER_2"/>
    <property type="match status" value="1"/>
</dbReference>
<dbReference type="PANTHER" id="PTHR43166">
    <property type="entry name" value="AMINO ACID IMPORT ATP-BINDING PROTEIN"/>
    <property type="match status" value="1"/>
</dbReference>
<evidence type="ECO:0000313" key="6">
    <source>
        <dbReference type="EMBL" id="MFC3966001.1"/>
    </source>
</evidence>
<name>A0ABV8E0P7_9NOCA</name>
<dbReference type="InterPro" id="IPR003593">
    <property type="entry name" value="AAA+_ATPase"/>
</dbReference>
<keyword evidence="4 6" id="KW-0067">ATP-binding</keyword>
<dbReference type="Pfam" id="PF00497">
    <property type="entry name" value="SBP_bac_3"/>
    <property type="match status" value="1"/>
</dbReference>
<accession>A0ABV8E0P7</accession>
<evidence type="ECO:0000256" key="2">
    <source>
        <dbReference type="ARBA" id="ARBA00022448"/>
    </source>
</evidence>
<keyword evidence="2" id="KW-0813">Transport</keyword>
<dbReference type="InterPro" id="IPR003439">
    <property type="entry name" value="ABC_transporter-like_ATP-bd"/>
</dbReference>
<dbReference type="InterPro" id="IPR027417">
    <property type="entry name" value="P-loop_NTPase"/>
</dbReference>
<dbReference type="GO" id="GO:0005524">
    <property type="term" value="F:ATP binding"/>
    <property type="evidence" value="ECO:0007669"/>
    <property type="project" value="UniProtKB-KW"/>
</dbReference>
<dbReference type="SUPFAM" id="SSF53850">
    <property type="entry name" value="Periplasmic binding protein-like II"/>
    <property type="match status" value="1"/>
</dbReference>
<gene>
    <name evidence="6" type="ORF">ACFO0B_28765</name>
</gene>
<dbReference type="PANTHER" id="PTHR43166:SF35">
    <property type="entry name" value="L-CYSTINE IMPORT ATP-BINDING PROTEIN TCYN"/>
    <property type="match status" value="1"/>
</dbReference>
<keyword evidence="7" id="KW-1185">Reference proteome</keyword>
<dbReference type="SMART" id="SM00382">
    <property type="entry name" value="AAA"/>
    <property type="match status" value="1"/>
</dbReference>
<evidence type="ECO:0000256" key="1">
    <source>
        <dbReference type="ARBA" id="ARBA00004202"/>
    </source>
</evidence>
<dbReference type="Gene3D" id="3.40.50.300">
    <property type="entry name" value="P-loop containing nucleotide triphosphate hydrolases"/>
    <property type="match status" value="1"/>
</dbReference>
<dbReference type="EMBL" id="JBHSAX010000033">
    <property type="protein sequence ID" value="MFC3966001.1"/>
    <property type="molecule type" value="Genomic_DNA"/>
</dbReference>
<protein>
    <submittedName>
        <fullName evidence="6">ATP-binding cassette domain-containing protein</fullName>
    </submittedName>
</protein>
<dbReference type="Proteomes" id="UP001595696">
    <property type="component" value="Unassembled WGS sequence"/>
</dbReference>
<evidence type="ECO:0000256" key="3">
    <source>
        <dbReference type="ARBA" id="ARBA00022741"/>
    </source>
</evidence>
<proteinExistence type="predicted"/>
<feature type="domain" description="ABC transporter" evidence="5">
    <location>
        <begin position="5"/>
        <end position="250"/>
    </location>
</feature>
<comment type="caution">
    <text evidence="6">The sequence shown here is derived from an EMBL/GenBank/DDBJ whole genome shotgun (WGS) entry which is preliminary data.</text>
</comment>
<dbReference type="Gene3D" id="3.40.190.10">
    <property type="entry name" value="Periplasmic binding protein-like II"/>
    <property type="match status" value="2"/>
</dbReference>
<evidence type="ECO:0000256" key="4">
    <source>
        <dbReference type="ARBA" id="ARBA00022840"/>
    </source>
</evidence>